<keyword evidence="2" id="KW-0732">Signal</keyword>
<evidence type="ECO:0000256" key="1">
    <source>
        <dbReference type="ARBA" id="ARBA00006987"/>
    </source>
</evidence>
<protein>
    <submittedName>
        <fullName evidence="3">ABC transporter substrate-binding protein</fullName>
    </submittedName>
</protein>
<dbReference type="CDD" id="cd13578">
    <property type="entry name" value="PBP2_Bug27"/>
    <property type="match status" value="1"/>
</dbReference>
<reference evidence="4" key="1">
    <citation type="journal article" date="2019" name="Int. J. Syst. Evol. Microbiol.">
        <title>The Global Catalogue of Microorganisms (GCM) 10K type strain sequencing project: providing services to taxonomists for standard genome sequencing and annotation.</title>
        <authorList>
            <consortium name="The Broad Institute Genomics Platform"/>
            <consortium name="The Broad Institute Genome Sequencing Center for Infectious Disease"/>
            <person name="Wu L."/>
            <person name="Ma J."/>
        </authorList>
    </citation>
    <scope>NUCLEOTIDE SEQUENCE [LARGE SCALE GENOMIC DNA]</scope>
    <source>
        <strain evidence="4">NBRC 102122</strain>
    </source>
</reference>
<dbReference type="InterPro" id="IPR005064">
    <property type="entry name" value="BUG"/>
</dbReference>
<comment type="similarity">
    <text evidence="1">Belongs to the UPF0065 (bug) family.</text>
</comment>
<dbReference type="InterPro" id="IPR042100">
    <property type="entry name" value="Bug_dom1"/>
</dbReference>
<feature type="signal peptide" evidence="2">
    <location>
        <begin position="1"/>
        <end position="27"/>
    </location>
</feature>
<dbReference type="PANTHER" id="PTHR42928">
    <property type="entry name" value="TRICARBOXYLATE-BINDING PROTEIN"/>
    <property type="match status" value="1"/>
</dbReference>
<sequence>MTTRRTLIRTFARLGLAVLASGALAGAAPVVAAAAGFPDRPVTIVVPFPPAGPPDLLARAIGEHLSKAWGQPVLVENKPGANGVVATQFVANAQADGYTILVGSVATHAMNRALRPDLPFDTLTAFEPVTQLGFTPMLITAHPSTGITTIVQLVEKAKAEPESITYASVGQGSAAHLAAELFQAAAGIRLVHVPYDGIAQASLDLISGQVDLGFSNVVNMLPYVKDGKSNALAVTDTTRAAILPDVPTLAEAYPGIDVRLWWGIFTPAGTPSDVVDKLSAEINVALKDKVLIDKWAESATTIVGSTPADFKALVNADAEKWGKVIKDANIVAQ</sequence>
<dbReference type="EMBL" id="BSOP01000013">
    <property type="protein sequence ID" value="GLR50429.1"/>
    <property type="molecule type" value="Genomic_DNA"/>
</dbReference>
<evidence type="ECO:0000256" key="2">
    <source>
        <dbReference type="SAM" id="SignalP"/>
    </source>
</evidence>
<dbReference type="Pfam" id="PF03401">
    <property type="entry name" value="TctC"/>
    <property type="match status" value="1"/>
</dbReference>
<dbReference type="RefSeq" id="WP_244767353.1">
    <property type="nucleotide sequence ID" value="NZ_BSOP01000013.1"/>
</dbReference>
<dbReference type="SUPFAM" id="SSF53850">
    <property type="entry name" value="Periplasmic binding protein-like II"/>
    <property type="match status" value="1"/>
</dbReference>
<gene>
    <name evidence="3" type="ORF">GCM10007923_16350</name>
</gene>
<proteinExistence type="inferred from homology"/>
<dbReference type="Gene3D" id="3.40.190.150">
    <property type="entry name" value="Bordetella uptake gene, domain 1"/>
    <property type="match status" value="1"/>
</dbReference>
<dbReference type="PIRSF" id="PIRSF017082">
    <property type="entry name" value="YflP"/>
    <property type="match status" value="1"/>
</dbReference>
<comment type="caution">
    <text evidence="3">The sequence shown here is derived from an EMBL/GenBank/DDBJ whole genome shotgun (WGS) entry which is preliminary data.</text>
</comment>
<evidence type="ECO:0000313" key="3">
    <source>
        <dbReference type="EMBL" id="GLR50429.1"/>
    </source>
</evidence>
<organism evidence="3 4">
    <name type="scientific">Shinella yambaruensis</name>
    <dbReference type="NCBI Taxonomy" id="415996"/>
    <lineage>
        <taxon>Bacteria</taxon>
        <taxon>Pseudomonadati</taxon>
        <taxon>Pseudomonadota</taxon>
        <taxon>Alphaproteobacteria</taxon>
        <taxon>Hyphomicrobiales</taxon>
        <taxon>Rhizobiaceae</taxon>
        <taxon>Shinella</taxon>
    </lineage>
</organism>
<dbReference type="Gene3D" id="3.40.190.10">
    <property type="entry name" value="Periplasmic binding protein-like II"/>
    <property type="match status" value="1"/>
</dbReference>
<accession>A0ABQ5ZC81</accession>
<dbReference type="Proteomes" id="UP001156702">
    <property type="component" value="Unassembled WGS sequence"/>
</dbReference>
<dbReference type="InterPro" id="IPR006311">
    <property type="entry name" value="TAT_signal"/>
</dbReference>
<name>A0ABQ5ZC81_9HYPH</name>
<dbReference type="PROSITE" id="PS51318">
    <property type="entry name" value="TAT"/>
    <property type="match status" value="1"/>
</dbReference>
<dbReference type="PANTHER" id="PTHR42928:SF5">
    <property type="entry name" value="BLR1237 PROTEIN"/>
    <property type="match status" value="1"/>
</dbReference>
<evidence type="ECO:0000313" key="4">
    <source>
        <dbReference type="Proteomes" id="UP001156702"/>
    </source>
</evidence>
<feature type="chain" id="PRO_5046969245" evidence="2">
    <location>
        <begin position="28"/>
        <end position="333"/>
    </location>
</feature>
<keyword evidence="4" id="KW-1185">Reference proteome</keyword>